<dbReference type="AlphaFoldDB" id="A0A9D5JX90"/>
<comment type="caution">
    <text evidence="1">The sequence shown here is derived from an EMBL/GenBank/DDBJ whole genome shotgun (WGS) entry which is preliminary data.</text>
</comment>
<protein>
    <submittedName>
        <fullName evidence="1">DUF1670 domain-containing protein</fullName>
    </submittedName>
</protein>
<organism evidence="1 2">
    <name type="scientific">candidate division KSB3 bacterium</name>
    <dbReference type="NCBI Taxonomy" id="2044937"/>
    <lineage>
        <taxon>Bacteria</taxon>
        <taxon>candidate division KSB3</taxon>
    </lineage>
</organism>
<reference evidence="1" key="1">
    <citation type="submission" date="2019-11" db="EMBL/GenBank/DDBJ databases">
        <title>Microbial mats filling the niche in hypersaline microbial mats.</title>
        <authorList>
            <person name="Wong H.L."/>
            <person name="Macleod F.I."/>
            <person name="White R.A. III"/>
            <person name="Burns B.P."/>
        </authorList>
    </citation>
    <scope>NUCLEOTIDE SEQUENCE</scope>
    <source>
        <strain evidence="1">Rbin_158</strain>
    </source>
</reference>
<accession>A0A9D5JX90</accession>
<evidence type="ECO:0000313" key="1">
    <source>
        <dbReference type="EMBL" id="MBD3325406.1"/>
    </source>
</evidence>
<dbReference type="EMBL" id="WJJP01000407">
    <property type="protein sequence ID" value="MBD3325406.1"/>
    <property type="molecule type" value="Genomic_DNA"/>
</dbReference>
<name>A0A9D5JX90_9BACT</name>
<dbReference type="Pfam" id="PF07900">
    <property type="entry name" value="DUF1670"/>
    <property type="match status" value="1"/>
</dbReference>
<sequence length="274" mass="31373">MEDAVKKQQTHLQATYNPMLFKTFAGALEAFFAQECPQLGGFRTRQVLVQAVLGMVNEFFPETSHLRQGQIQWVTVDKNETASYGKSMRNTRLKSVVLDLVRSKDIEERAAGKRLRQIKKEAAVRLFRQADNQGGCMTNAEVAILMKISPPTVGRYVHEHEFETGELIPRRGTIHDMGPTLTHKKPIIRKLFLEGKTVGEVSRETRHSPEAIHRYIRNFRQVLLCRQKGLDEKETAFAVKISKRLVLEYHALIEKFAEKNVVLESILQYVGKEL</sequence>
<proteinExistence type="predicted"/>
<dbReference type="InterPro" id="IPR012872">
    <property type="entry name" value="DUF1670"/>
</dbReference>
<dbReference type="Proteomes" id="UP000649604">
    <property type="component" value="Unassembled WGS sequence"/>
</dbReference>
<gene>
    <name evidence="1" type="ORF">GF339_12520</name>
</gene>
<evidence type="ECO:0000313" key="2">
    <source>
        <dbReference type="Proteomes" id="UP000649604"/>
    </source>
</evidence>